<feature type="compositionally biased region" description="Pro residues" evidence="4">
    <location>
        <begin position="127"/>
        <end position="141"/>
    </location>
</feature>
<dbReference type="Proteomes" id="UP001341840">
    <property type="component" value="Unassembled WGS sequence"/>
</dbReference>
<protein>
    <recommendedName>
        <fullName evidence="6">X8 domain-containing protein</fullName>
    </recommendedName>
</protein>
<dbReference type="Gene3D" id="1.20.58.1040">
    <property type="match status" value="1"/>
</dbReference>
<keyword evidence="3 5" id="KW-0732">Signal</keyword>
<keyword evidence="2" id="KW-0449">Lipoprotein</keyword>
<feature type="region of interest" description="Disordered" evidence="4">
    <location>
        <begin position="105"/>
        <end position="177"/>
    </location>
</feature>
<proteinExistence type="predicted"/>
<evidence type="ECO:0000313" key="8">
    <source>
        <dbReference type="Proteomes" id="UP001341840"/>
    </source>
</evidence>
<dbReference type="InterPro" id="IPR012946">
    <property type="entry name" value="X8"/>
</dbReference>
<feature type="domain" description="X8" evidence="6">
    <location>
        <begin position="184"/>
        <end position="268"/>
    </location>
</feature>
<keyword evidence="2" id="KW-0336">GPI-anchor</keyword>
<feature type="signal peptide" evidence="5">
    <location>
        <begin position="1"/>
        <end position="28"/>
    </location>
</feature>
<reference evidence="7 8" key="1">
    <citation type="journal article" date="2023" name="Plants (Basel)">
        <title>Bridging the Gap: Combining Genomics and Transcriptomics Approaches to Understand Stylosanthes scabra, an Orphan Legume from the Brazilian Caatinga.</title>
        <authorList>
            <person name="Ferreira-Neto J.R.C."/>
            <person name="da Silva M.D."/>
            <person name="Binneck E."/>
            <person name="de Melo N.F."/>
            <person name="da Silva R.H."/>
            <person name="de Melo A.L.T.M."/>
            <person name="Pandolfi V."/>
            <person name="Bustamante F.O."/>
            <person name="Brasileiro-Vidal A.C."/>
            <person name="Benko-Iseppon A.M."/>
        </authorList>
    </citation>
    <scope>NUCLEOTIDE SEQUENCE [LARGE SCALE GENOMIC DNA]</scope>
    <source>
        <tissue evidence="7">Leaves</tissue>
    </source>
</reference>
<comment type="caution">
    <text evidence="7">The sequence shown here is derived from an EMBL/GenBank/DDBJ whole genome shotgun (WGS) entry which is preliminary data.</text>
</comment>
<dbReference type="PANTHER" id="PTHR31044">
    <property type="entry name" value="BETA-1,3 GLUCANASE"/>
    <property type="match status" value="1"/>
</dbReference>
<evidence type="ECO:0000256" key="5">
    <source>
        <dbReference type="SAM" id="SignalP"/>
    </source>
</evidence>
<evidence type="ECO:0000256" key="4">
    <source>
        <dbReference type="SAM" id="MobiDB-lite"/>
    </source>
</evidence>
<dbReference type="InterPro" id="IPR044788">
    <property type="entry name" value="X8_dom_prot"/>
</dbReference>
<evidence type="ECO:0000259" key="6">
    <source>
        <dbReference type="SMART" id="SM00768"/>
    </source>
</evidence>
<evidence type="ECO:0000256" key="3">
    <source>
        <dbReference type="ARBA" id="ARBA00022729"/>
    </source>
</evidence>
<evidence type="ECO:0000313" key="7">
    <source>
        <dbReference type="EMBL" id="MED6197446.1"/>
    </source>
</evidence>
<name>A0ABU6XHA8_9FABA</name>
<keyword evidence="8" id="KW-1185">Reference proteome</keyword>
<feature type="chain" id="PRO_5046316252" description="X8 domain-containing protein" evidence="5">
    <location>
        <begin position="29"/>
        <end position="271"/>
    </location>
</feature>
<evidence type="ECO:0000256" key="2">
    <source>
        <dbReference type="ARBA" id="ARBA00022622"/>
    </source>
</evidence>
<evidence type="ECO:0000256" key="1">
    <source>
        <dbReference type="ARBA" id="ARBA00004609"/>
    </source>
</evidence>
<dbReference type="Pfam" id="PF07983">
    <property type="entry name" value="X8"/>
    <property type="match status" value="1"/>
</dbReference>
<gene>
    <name evidence="7" type="ORF">PIB30_056559</name>
</gene>
<keyword evidence="2" id="KW-0472">Membrane</keyword>
<dbReference type="PANTHER" id="PTHR31044:SF118">
    <property type="entry name" value="MAJOR POLLEN ALLERGEN OLE E 10-LIKE"/>
    <property type="match status" value="1"/>
</dbReference>
<dbReference type="EMBL" id="JASCZI010211902">
    <property type="protein sequence ID" value="MED6197446.1"/>
    <property type="molecule type" value="Genomic_DNA"/>
</dbReference>
<organism evidence="7 8">
    <name type="scientific">Stylosanthes scabra</name>
    <dbReference type="NCBI Taxonomy" id="79078"/>
    <lineage>
        <taxon>Eukaryota</taxon>
        <taxon>Viridiplantae</taxon>
        <taxon>Streptophyta</taxon>
        <taxon>Embryophyta</taxon>
        <taxon>Tracheophyta</taxon>
        <taxon>Spermatophyta</taxon>
        <taxon>Magnoliopsida</taxon>
        <taxon>eudicotyledons</taxon>
        <taxon>Gunneridae</taxon>
        <taxon>Pentapetalae</taxon>
        <taxon>rosids</taxon>
        <taxon>fabids</taxon>
        <taxon>Fabales</taxon>
        <taxon>Fabaceae</taxon>
        <taxon>Papilionoideae</taxon>
        <taxon>50 kb inversion clade</taxon>
        <taxon>dalbergioids sensu lato</taxon>
        <taxon>Dalbergieae</taxon>
        <taxon>Pterocarpus clade</taxon>
        <taxon>Stylosanthes</taxon>
    </lineage>
</organism>
<feature type="compositionally biased region" description="Pro residues" evidence="4">
    <location>
        <begin position="149"/>
        <end position="167"/>
    </location>
</feature>
<keyword evidence="2" id="KW-0325">Glycoprotein</keyword>
<dbReference type="SMART" id="SM00768">
    <property type="entry name" value="X8"/>
    <property type="match status" value="1"/>
</dbReference>
<accession>A0ABU6XHA8</accession>
<sequence>MCSRATIIAIRCILVVLLTTLYEARIHGRPLESDQFHRSSNSKNKVLLKSLDRLNKYSSLGYSDFNSYGSPSSLPLAPFNSIIAPQTSTPSFPITPSLPAYSPVPNPPHNVFGPPSPSTGTIISTKSPPPPPPLPPPPPPYGSSQPKHAPNPPQIYLPPVVYPPPPSSSNSSPHHKKPPQQYAVWCVAKPTVPDPIIKAAMDYACGSGAECKSIQPNGPCYYPNTMLAHASYAFNSYWQNSKAAGGTCDFGGTAMLVTVNPSYGKCQFVLI</sequence>
<comment type="subcellular location">
    <subcellularLocation>
        <location evidence="1">Cell membrane</location>
        <topology evidence="1">Lipid-anchor</topology>
        <topology evidence="1">GPI-anchor</topology>
    </subcellularLocation>
</comment>